<evidence type="ECO:0000259" key="4">
    <source>
        <dbReference type="Pfam" id="PF00685"/>
    </source>
</evidence>
<name>A0A9Q1QLH4_9CARY</name>
<evidence type="ECO:0000313" key="5">
    <source>
        <dbReference type="EMBL" id="KAJ8447118.1"/>
    </source>
</evidence>
<protein>
    <recommendedName>
        <fullName evidence="3">Sulfotransferase</fullName>
        <ecNumber evidence="3">2.8.2.-</ecNumber>
    </recommendedName>
</protein>
<accession>A0A9Q1QLH4</accession>
<dbReference type="EMBL" id="JAKOGI010000041">
    <property type="protein sequence ID" value="KAJ8447118.1"/>
    <property type="molecule type" value="Genomic_DNA"/>
</dbReference>
<dbReference type="OrthoDB" id="205623at2759"/>
<evidence type="ECO:0000256" key="2">
    <source>
        <dbReference type="ARBA" id="ARBA00022679"/>
    </source>
</evidence>
<dbReference type="AlphaFoldDB" id="A0A9Q1QLH4"/>
<evidence type="ECO:0000256" key="3">
    <source>
        <dbReference type="RuleBase" id="RU361155"/>
    </source>
</evidence>
<keyword evidence="6" id="KW-1185">Reference proteome</keyword>
<dbReference type="Pfam" id="PF00685">
    <property type="entry name" value="Sulfotransfer_1"/>
    <property type="match status" value="1"/>
</dbReference>
<dbReference type="PANTHER" id="PTHR11783">
    <property type="entry name" value="SULFOTRANSFERASE SULT"/>
    <property type="match status" value="1"/>
</dbReference>
<dbReference type="SUPFAM" id="SSF52540">
    <property type="entry name" value="P-loop containing nucleoside triphosphate hydrolases"/>
    <property type="match status" value="1"/>
</dbReference>
<dbReference type="Proteomes" id="UP001153076">
    <property type="component" value="Unassembled WGS sequence"/>
</dbReference>
<gene>
    <name evidence="5" type="ORF">Cgig2_022847</name>
</gene>
<sequence>MERLLCNASIIKAVMATETQFESLPSDIILVSFPKTGTTSLKALTITILNFHKSKQTSALQVHDHVLVKAQSSTSAKWPLPEFSILMSPTPCCQTIQELLLQNGLQLYITHNPMDTFISCWQFYHQKRNCNVTIREAFANFCQVRLSNLAVNKDPSNVHWAGWDFSSFFWRGIVGDSMEYLTPDIVKQPREMARTLHNLSIAQHLSVQHFTKP</sequence>
<evidence type="ECO:0000313" key="6">
    <source>
        <dbReference type="Proteomes" id="UP001153076"/>
    </source>
</evidence>
<dbReference type="GO" id="GO:0008146">
    <property type="term" value="F:sulfotransferase activity"/>
    <property type="evidence" value="ECO:0007669"/>
    <property type="project" value="InterPro"/>
</dbReference>
<dbReference type="EC" id="2.8.2.-" evidence="3"/>
<dbReference type="Gene3D" id="3.40.50.300">
    <property type="entry name" value="P-loop containing nucleotide triphosphate hydrolases"/>
    <property type="match status" value="1"/>
</dbReference>
<reference evidence="5" key="1">
    <citation type="submission" date="2022-04" db="EMBL/GenBank/DDBJ databases">
        <title>Carnegiea gigantea Genome sequencing and assembly v2.</title>
        <authorList>
            <person name="Copetti D."/>
            <person name="Sanderson M.J."/>
            <person name="Burquez A."/>
            <person name="Wojciechowski M.F."/>
        </authorList>
    </citation>
    <scope>NUCLEOTIDE SEQUENCE</scope>
    <source>
        <strain evidence="5">SGP5-SGP5p</strain>
        <tissue evidence="5">Aerial part</tissue>
    </source>
</reference>
<keyword evidence="2 3" id="KW-0808">Transferase</keyword>
<dbReference type="InterPro" id="IPR027417">
    <property type="entry name" value="P-loop_NTPase"/>
</dbReference>
<evidence type="ECO:0000256" key="1">
    <source>
        <dbReference type="ARBA" id="ARBA00005771"/>
    </source>
</evidence>
<comment type="similarity">
    <text evidence="1 3">Belongs to the sulfotransferase 1 family.</text>
</comment>
<organism evidence="5 6">
    <name type="scientific">Carnegiea gigantea</name>
    <dbReference type="NCBI Taxonomy" id="171969"/>
    <lineage>
        <taxon>Eukaryota</taxon>
        <taxon>Viridiplantae</taxon>
        <taxon>Streptophyta</taxon>
        <taxon>Embryophyta</taxon>
        <taxon>Tracheophyta</taxon>
        <taxon>Spermatophyta</taxon>
        <taxon>Magnoliopsida</taxon>
        <taxon>eudicotyledons</taxon>
        <taxon>Gunneridae</taxon>
        <taxon>Pentapetalae</taxon>
        <taxon>Caryophyllales</taxon>
        <taxon>Cactineae</taxon>
        <taxon>Cactaceae</taxon>
        <taxon>Cactoideae</taxon>
        <taxon>Echinocereeae</taxon>
        <taxon>Carnegiea</taxon>
    </lineage>
</organism>
<dbReference type="InterPro" id="IPR000863">
    <property type="entry name" value="Sulfotransferase_dom"/>
</dbReference>
<proteinExistence type="inferred from homology"/>
<comment type="caution">
    <text evidence="5">The sequence shown here is derived from an EMBL/GenBank/DDBJ whole genome shotgun (WGS) entry which is preliminary data.</text>
</comment>
<feature type="domain" description="Sulfotransferase" evidence="4">
    <location>
        <begin position="25"/>
        <end position="144"/>
    </location>
</feature>